<evidence type="ECO:0000313" key="2">
    <source>
        <dbReference type="Proteomes" id="UP001216579"/>
    </source>
</evidence>
<evidence type="ECO:0000313" key="1">
    <source>
        <dbReference type="EMBL" id="MDF3290743.1"/>
    </source>
</evidence>
<evidence type="ECO:0008006" key="3">
    <source>
        <dbReference type="Google" id="ProtNLM"/>
    </source>
</evidence>
<organism evidence="1 2">
    <name type="scientific">Streptomyces silvisoli</name>
    <dbReference type="NCBI Taxonomy" id="3034235"/>
    <lineage>
        <taxon>Bacteria</taxon>
        <taxon>Bacillati</taxon>
        <taxon>Actinomycetota</taxon>
        <taxon>Actinomycetes</taxon>
        <taxon>Kitasatosporales</taxon>
        <taxon>Streptomycetaceae</taxon>
        <taxon>Streptomyces</taxon>
    </lineage>
</organism>
<name>A0ABT5ZLN8_9ACTN</name>
<proteinExistence type="predicted"/>
<dbReference type="EMBL" id="JARJBC010000009">
    <property type="protein sequence ID" value="MDF3290743.1"/>
    <property type="molecule type" value="Genomic_DNA"/>
</dbReference>
<dbReference type="Proteomes" id="UP001216579">
    <property type="component" value="Unassembled WGS sequence"/>
</dbReference>
<gene>
    <name evidence="1" type="ORF">P3G67_16125</name>
</gene>
<sequence>MATMNAYTTTAGMNFAIESRDFANGCSVITIALTGYLPGVVGGSSPTSPGKDKMAASGIQAVMSRVGTYLGTTLTASQVATIVANVPGIFQISPTFVSVGCQTADVSTLASGFNTDLSAAGAVVGA</sequence>
<accession>A0ABT5ZLN8</accession>
<keyword evidence="2" id="KW-1185">Reference proteome</keyword>
<reference evidence="1 2" key="1">
    <citation type="submission" date="2023-03" db="EMBL/GenBank/DDBJ databases">
        <title>Draft genome sequence of Streptomyces sp. RB6PN23 isolated from peat swamp forest in Thailand.</title>
        <authorList>
            <person name="Klaysubun C."/>
            <person name="Duangmal K."/>
        </authorList>
    </citation>
    <scope>NUCLEOTIDE SEQUENCE [LARGE SCALE GENOMIC DNA]</scope>
    <source>
        <strain evidence="1 2">RB6PN23</strain>
    </source>
</reference>
<comment type="caution">
    <text evidence="1">The sequence shown here is derived from an EMBL/GenBank/DDBJ whole genome shotgun (WGS) entry which is preliminary data.</text>
</comment>
<dbReference type="RefSeq" id="WP_276094126.1">
    <property type="nucleotide sequence ID" value="NZ_JARJBC010000009.1"/>
</dbReference>
<protein>
    <recommendedName>
        <fullName evidence="3">Phage tail protein</fullName>
    </recommendedName>
</protein>